<dbReference type="OrthoDB" id="988815at2"/>
<organism evidence="1 2">
    <name type="scientific">Chryseolinea soli</name>
    <dbReference type="NCBI Taxonomy" id="2321403"/>
    <lineage>
        <taxon>Bacteria</taxon>
        <taxon>Pseudomonadati</taxon>
        <taxon>Bacteroidota</taxon>
        <taxon>Cytophagia</taxon>
        <taxon>Cytophagales</taxon>
        <taxon>Fulvivirgaceae</taxon>
        <taxon>Chryseolinea</taxon>
    </lineage>
</organism>
<dbReference type="Proteomes" id="UP000266183">
    <property type="component" value="Chromosome"/>
</dbReference>
<dbReference type="RefSeq" id="WP_119756569.1">
    <property type="nucleotide sequence ID" value="NZ_CP032382.1"/>
</dbReference>
<protein>
    <submittedName>
        <fullName evidence="1">Uncharacterized protein</fullName>
    </submittedName>
</protein>
<evidence type="ECO:0000313" key="1">
    <source>
        <dbReference type="EMBL" id="AYB33332.1"/>
    </source>
</evidence>
<name>A0A385SR55_9BACT</name>
<dbReference type="AlphaFoldDB" id="A0A385SR55"/>
<dbReference type="EMBL" id="CP032382">
    <property type="protein sequence ID" value="AYB33332.1"/>
    <property type="molecule type" value="Genomic_DNA"/>
</dbReference>
<accession>A0A385SR55</accession>
<gene>
    <name evidence="1" type="ORF">D4L85_23305</name>
</gene>
<proteinExistence type="predicted"/>
<evidence type="ECO:0000313" key="2">
    <source>
        <dbReference type="Proteomes" id="UP000266183"/>
    </source>
</evidence>
<sequence>MSLPNPSRIEYTTFRLPSNTPLSLPALNQLHDLLCNFPAQDVRNTLLEFYQSYVMHEHDNLPLEFDEMATHFYCLDNFFKSVIDGGKGKPSVANLDAGDRLEAT</sequence>
<reference evidence="2" key="1">
    <citation type="submission" date="2018-09" db="EMBL/GenBank/DDBJ databases">
        <title>Chryseolinea sp. KIS68-18 isolated from soil.</title>
        <authorList>
            <person name="Weon H.-Y."/>
            <person name="Kwon S.-W."/>
            <person name="Lee S.A."/>
        </authorList>
    </citation>
    <scope>NUCLEOTIDE SEQUENCE [LARGE SCALE GENOMIC DNA]</scope>
    <source>
        <strain evidence="2">KIS68-18</strain>
    </source>
</reference>
<keyword evidence="2" id="KW-1185">Reference proteome</keyword>
<dbReference type="KEGG" id="chk:D4L85_23305"/>